<reference evidence="1 2" key="1">
    <citation type="journal article" date="2019" name="Sci. Rep.">
        <title>Orb-weaving spider Araneus ventricosus genome elucidates the spidroin gene catalogue.</title>
        <authorList>
            <person name="Kono N."/>
            <person name="Nakamura H."/>
            <person name="Ohtoshi R."/>
            <person name="Moran D.A.P."/>
            <person name="Shinohara A."/>
            <person name="Yoshida Y."/>
            <person name="Fujiwara M."/>
            <person name="Mori M."/>
            <person name="Tomita M."/>
            <person name="Arakawa K."/>
        </authorList>
    </citation>
    <scope>NUCLEOTIDE SEQUENCE [LARGE SCALE GENOMIC DNA]</scope>
</reference>
<proteinExistence type="predicted"/>
<evidence type="ECO:0008006" key="3">
    <source>
        <dbReference type="Google" id="ProtNLM"/>
    </source>
</evidence>
<dbReference type="OrthoDB" id="6763258at2759"/>
<comment type="caution">
    <text evidence="1">The sequence shown here is derived from an EMBL/GenBank/DDBJ whole genome shotgun (WGS) entry which is preliminary data.</text>
</comment>
<protein>
    <recommendedName>
        <fullName evidence="3">Peptidase aspartic putative domain-containing protein</fullName>
    </recommendedName>
</protein>
<evidence type="ECO:0000313" key="2">
    <source>
        <dbReference type="Proteomes" id="UP000499080"/>
    </source>
</evidence>
<accession>A0A4Y2DI93</accession>
<sequence>MCQYASFAQRADIKRNKIWISDLGDGCSKIEMLLGSDVYSKVITGGVKQLKGGLTAVNTKLVSDLWNLETIGITDDGRRLTKEIEDELAREQFLSYLSRNEEGRYPVCLPWTQKQPPEIPTNRHIAETRLFSVTRKLRNLRKYHAYD</sequence>
<organism evidence="1 2">
    <name type="scientific">Araneus ventricosus</name>
    <name type="common">Orbweaver spider</name>
    <name type="synonym">Epeira ventricosa</name>
    <dbReference type="NCBI Taxonomy" id="182803"/>
    <lineage>
        <taxon>Eukaryota</taxon>
        <taxon>Metazoa</taxon>
        <taxon>Ecdysozoa</taxon>
        <taxon>Arthropoda</taxon>
        <taxon>Chelicerata</taxon>
        <taxon>Arachnida</taxon>
        <taxon>Araneae</taxon>
        <taxon>Araneomorphae</taxon>
        <taxon>Entelegynae</taxon>
        <taxon>Araneoidea</taxon>
        <taxon>Araneidae</taxon>
        <taxon>Araneus</taxon>
    </lineage>
</organism>
<keyword evidence="2" id="KW-1185">Reference proteome</keyword>
<dbReference type="AlphaFoldDB" id="A0A4Y2DI93"/>
<dbReference type="EMBL" id="BGPR01000374">
    <property type="protein sequence ID" value="GBM16411.1"/>
    <property type="molecule type" value="Genomic_DNA"/>
</dbReference>
<name>A0A4Y2DI93_ARAVE</name>
<evidence type="ECO:0000313" key="1">
    <source>
        <dbReference type="EMBL" id="GBM16411.1"/>
    </source>
</evidence>
<gene>
    <name evidence="1" type="ORF">AVEN_94914_1</name>
</gene>
<dbReference type="Proteomes" id="UP000499080">
    <property type="component" value="Unassembled WGS sequence"/>
</dbReference>